<feature type="region of interest" description="Disordered" evidence="1">
    <location>
        <begin position="480"/>
        <end position="567"/>
    </location>
</feature>
<organism evidence="2 3">
    <name type="scientific">Rhamnella rubrinervis</name>
    <dbReference type="NCBI Taxonomy" id="2594499"/>
    <lineage>
        <taxon>Eukaryota</taxon>
        <taxon>Viridiplantae</taxon>
        <taxon>Streptophyta</taxon>
        <taxon>Embryophyta</taxon>
        <taxon>Tracheophyta</taxon>
        <taxon>Spermatophyta</taxon>
        <taxon>Magnoliopsida</taxon>
        <taxon>eudicotyledons</taxon>
        <taxon>Gunneridae</taxon>
        <taxon>Pentapetalae</taxon>
        <taxon>rosids</taxon>
        <taxon>fabids</taxon>
        <taxon>Rosales</taxon>
        <taxon>Rhamnaceae</taxon>
        <taxon>rhamnoid group</taxon>
        <taxon>Rhamneae</taxon>
        <taxon>Rhamnella</taxon>
    </lineage>
</organism>
<protein>
    <submittedName>
        <fullName evidence="2">Uncharacterized protein</fullName>
    </submittedName>
</protein>
<evidence type="ECO:0000313" key="2">
    <source>
        <dbReference type="EMBL" id="KAF3445839.1"/>
    </source>
</evidence>
<sequence>MRLALQRNYASIDRRVKWLRGGDRNSKFFHSLRVRKFLALSDESQRRISQIRWDHSSSRIVDENSNLTGRPFGEVRRCSTWTARCPHMASGSFFRTSGTLFIPMYGCGEILLSFGAIHPPKFKFYGASSESAGGLVDKLRPIMLGNFLSREVWFYQILLVDRSILTSKKDLALINGVPEVTLVVPRGSQVVAKILADFESRSGHSLYLSRFPFKGSPTAILRPIRSILERLASKGFFEVSYSGYSNFLRPDLLWLNRPRLLGKLNPLIILLRPRLPGAFYLTISGRRFGSWGSPVVRFGLTTGGMPIIDCVLNRKVAILMGGPMRVWPIHSAIQEISIFTFLRRASAGFVVRNRNSFSSLLDLPYAAIWDCLGLPSDRLLLPIGGRYVREGYGGPIKHSCLQSLDYAYCTMHNPLVIFDPREFRGSGDASLLFIPVVWSPLGWLKLNGILPTFMCGRSKVRPLLGEKPWVLSQLIGQAPQEAVEPPVGPRGGRETPAPIEALDPSDGPASSGGTLKGGKLDGPVDEDPRAEENSSGRWTVRSSRMDWGTADTGKTRSDDPWRQVDPEIEKWTPVKLLQIAEENSSRAPE</sequence>
<keyword evidence="3" id="KW-1185">Reference proteome</keyword>
<dbReference type="Proteomes" id="UP000796880">
    <property type="component" value="Unassembled WGS sequence"/>
</dbReference>
<evidence type="ECO:0000313" key="3">
    <source>
        <dbReference type="Proteomes" id="UP000796880"/>
    </source>
</evidence>
<reference evidence="2" key="1">
    <citation type="submission" date="2020-03" db="EMBL/GenBank/DDBJ databases">
        <title>A high-quality chromosome-level genome assembly of a woody plant with both climbing and erect habits, Rhamnella rubrinervis.</title>
        <authorList>
            <person name="Lu Z."/>
            <person name="Yang Y."/>
            <person name="Zhu X."/>
            <person name="Sun Y."/>
        </authorList>
    </citation>
    <scope>NUCLEOTIDE SEQUENCE</scope>
    <source>
        <strain evidence="2">BYM</strain>
        <tissue evidence="2">Leaf</tissue>
    </source>
</reference>
<dbReference type="AlphaFoldDB" id="A0A8K0H568"/>
<proteinExistence type="predicted"/>
<evidence type="ECO:0000256" key="1">
    <source>
        <dbReference type="SAM" id="MobiDB-lite"/>
    </source>
</evidence>
<comment type="caution">
    <text evidence="2">The sequence shown here is derived from an EMBL/GenBank/DDBJ whole genome shotgun (WGS) entry which is preliminary data.</text>
</comment>
<dbReference type="EMBL" id="VOIH02000005">
    <property type="protein sequence ID" value="KAF3445839.1"/>
    <property type="molecule type" value="Genomic_DNA"/>
</dbReference>
<feature type="compositionally biased region" description="Basic and acidic residues" evidence="1">
    <location>
        <begin position="553"/>
        <end position="567"/>
    </location>
</feature>
<accession>A0A8K0H568</accession>
<gene>
    <name evidence="2" type="ORF">FNV43_RR11016</name>
</gene>
<name>A0A8K0H568_9ROSA</name>